<protein>
    <submittedName>
        <fullName evidence="1">Uncharacterized protein</fullName>
    </submittedName>
</protein>
<dbReference type="EMBL" id="JRKL02000623">
    <property type="protein sequence ID" value="KAF3969656.1"/>
    <property type="molecule type" value="Genomic_DNA"/>
</dbReference>
<dbReference type="AlphaFoldDB" id="A0A8J4W3H0"/>
<keyword evidence="2" id="KW-1185">Reference proteome</keyword>
<name>A0A8J4W3H0_9ROSI</name>
<accession>A0A8J4W3H0</accession>
<evidence type="ECO:0000313" key="1">
    <source>
        <dbReference type="EMBL" id="KAF3969656.1"/>
    </source>
</evidence>
<proteinExistence type="predicted"/>
<sequence length="71" mass="8084">MSSGSGPSLLLSNDFNSLLDDAVDIYSDHTDCTRSCNCSEDRSHSLTYKLEEQFIIIASRRTRRKLEWGQL</sequence>
<gene>
    <name evidence="1" type="ORF">CMV_006576</name>
</gene>
<comment type="caution">
    <text evidence="1">The sequence shown here is derived from an EMBL/GenBank/DDBJ whole genome shotgun (WGS) entry which is preliminary data.</text>
</comment>
<reference evidence="1" key="1">
    <citation type="submission" date="2020-03" db="EMBL/GenBank/DDBJ databases">
        <title>Castanea mollissima Vanexum genome sequencing.</title>
        <authorList>
            <person name="Staton M."/>
        </authorList>
    </citation>
    <scope>NUCLEOTIDE SEQUENCE</scope>
    <source>
        <tissue evidence="1">Leaf</tissue>
    </source>
</reference>
<dbReference type="Proteomes" id="UP000737018">
    <property type="component" value="Unassembled WGS sequence"/>
</dbReference>
<organism evidence="1 2">
    <name type="scientific">Castanea mollissima</name>
    <name type="common">Chinese chestnut</name>
    <dbReference type="NCBI Taxonomy" id="60419"/>
    <lineage>
        <taxon>Eukaryota</taxon>
        <taxon>Viridiplantae</taxon>
        <taxon>Streptophyta</taxon>
        <taxon>Embryophyta</taxon>
        <taxon>Tracheophyta</taxon>
        <taxon>Spermatophyta</taxon>
        <taxon>Magnoliopsida</taxon>
        <taxon>eudicotyledons</taxon>
        <taxon>Gunneridae</taxon>
        <taxon>Pentapetalae</taxon>
        <taxon>rosids</taxon>
        <taxon>fabids</taxon>
        <taxon>Fagales</taxon>
        <taxon>Fagaceae</taxon>
        <taxon>Castanea</taxon>
    </lineage>
</organism>
<evidence type="ECO:0000313" key="2">
    <source>
        <dbReference type="Proteomes" id="UP000737018"/>
    </source>
</evidence>